<evidence type="ECO:0000256" key="6">
    <source>
        <dbReference type="RuleBase" id="RU000477"/>
    </source>
</evidence>
<accession>A0A5J5BVH6</accession>
<keyword evidence="3 6" id="KW-0812">Transmembrane</keyword>
<dbReference type="Gene3D" id="1.20.1080.10">
    <property type="entry name" value="Glycerol uptake facilitator protein"/>
    <property type="match status" value="2"/>
</dbReference>
<comment type="similarity">
    <text evidence="6">Belongs to the MIP/aquaporin (TC 1.A.8) family.</text>
</comment>
<evidence type="ECO:0000256" key="2">
    <source>
        <dbReference type="ARBA" id="ARBA00022448"/>
    </source>
</evidence>
<dbReference type="PANTHER" id="PTHR45724">
    <property type="entry name" value="AQUAPORIN NIP2-1"/>
    <property type="match status" value="1"/>
</dbReference>
<feature type="transmembrane region" description="Helical" evidence="7">
    <location>
        <begin position="180"/>
        <end position="200"/>
    </location>
</feature>
<evidence type="ECO:0000256" key="3">
    <source>
        <dbReference type="ARBA" id="ARBA00022692"/>
    </source>
</evidence>
<evidence type="ECO:0000256" key="5">
    <source>
        <dbReference type="ARBA" id="ARBA00023136"/>
    </source>
</evidence>
<evidence type="ECO:0008006" key="10">
    <source>
        <dbReference type="Google" id="ProtNLM"/>
    </source>
</evidence>
<keyword evidence="5 7" id="KW-0472">Membrane</keyword>
<dbReference type="InterPro" id="IPR023271">
    <property type="entry name" value="Aquaporin-like"/>
</dbReference>
<reference evidence="8 9" key="1">
    <citation type="submission" date="2019-09" db="EMBL/GenBank/DDBJ databases">
        <title>A chromosome-level genome assembly of the Chinese tupelo Nyssa sinensis.</title>
        <authorList>
            <person name="Yang X."/>
            <person name="Kang M."/>
            <person name="Yang Y."/>
            <person name="Xiong H."/>
            <person name="Wang M."/>
            <person name="Zhang Z."/>
            <person name="Wang Z."/>
            <person name="Wu H."/>
            <person name="Ma T."/>
            <person name="Liu J."/>
            <person name="Xi Z."/>
        </authorList>
    </citation>
    <scope>NUCLEOTIDE SEQUENCE [LARGE SCALE GENOMIC DNA]</scope>
    <source>
        <strain evidence="8">J267</strain>
        <tissue evidence="8">Leaf</tissue>
    </source>
</reference>
<feature type="transmembrane region" description="Helical" evidence="7">
    <location>
        <begin position="50"/>
        <end position="69"/>
    </location>
</feature>
<keyword evidence="2 6" id="KW-0813">Transport</keyword>
<dbReference type="PANTHER" id="PTHR45724:SF21">
    <property type="entry name" value="MAJOR INTRINSIC PROTEIN"/>
    <property type="match status" value="1"/>
</dbReference>
<dbReference type="Pfam" id="PF00230">
    <property type="entry name" value="MIP"/>
    <property type="match status" value="2"/>
</dbReference>
<dbReference type="GO" id="GO:0015267">
    <property type="term" value="F:channel activity"/>
    <property type="evidence" value="ECO:0007669"/>
    <property type="project" value="InterPro"/>
</dbReference>
<evidence type="ECO:0000256" key="7">
    <source>
        <dbReference type="SAM" id="Phobius"/>
    </source>
</evidence>
<dbReference type="SUPFAM" id="SSF81338">
    <property type="entry name" value="Aquaporin-like"/>
    <property type="match status" value="1"/>
</dbReference>
<evidence type="ECO:0000256" key="4">
    <source>
        <dbReference type="ARBA" id="ARBA00022989"/>
    </source>
</evidence>
<dbReference type="InterPro" id="IPR000425">
    <property type="entry name" value="MIP"/>
</dbReference>
<dbReference type="Proteomes" id="UP000325577">
    <property type="component" value="Linkage Group LG1"/>
</dbReference>
<evidence type="ECO:0000313" key="8">
    <source>
        <dbReference type="EMBL" id="KAA8546808.1"/>
    </source>
</evidence>
<dbReference type="InterPro" id="IPR022357">
    <property type="entry name" value="MIP_CS"/>
</dbReference>
<evidence type="ECO:0000256" key="1">
    <source>
        <dbReference type="ARBA" id="ARBA00004141"/>
    </source>
</evidence>
<dbReference type="AlphaFoldDB" id="A0A5J5BVH6"/>
<dbReference type="PROSITE" id="PS00221">
    <property type="entry name" value="MIP"/>
    <property type="match status" value="1"/>
</dbReference>
<dbReference type="EMBL" id="CM018032">
    <property type="protein sequence ID" value="KAA8546808.1"/>
    <property type="molecule type" value="Genomic_DNA"/>
</dbReference>
<keyword evidence="9" id="KW-1185">Reference proteome</keyword>
<proteinExistence type="inferred from homology"/>
<keyword evidence="4 7" id="KW-1133">Transmembrane helix</keyword>
<dbReference type="GO" id="GO:0016020">
    <property type="term" value="C:membrane"/>
    <property type="evidence" value="ECO:0007669"/>
    <property type="project" value="UniProtKB-SubCell"/>
</dbReference>
<dbReference type="InterPro" id="IPR034294">
    <property type="entry name" value="Aquaporin_transptr"/>
</dbReference>
<feature type="transmembrane region" description="Helical" evidence="7">
    <location>
        <begin position="125"/>
        <end position="144"/>
    </location>
</feature>
<sequence length="213" mass="22735">MADSSSSPPASFPKPPLASDLTLMMEEGRVSPSHASTSNVIVSPTNAHKIIAELVGTCIIIFMGCGSIVIDETYKLTILGIAMTWGLAVMVMIYTLGHVSGGHFNPAVTIALAASAKFPWTQVPAFVAFQLAGSTLAIRTLVLMFHRHNNVHDQKITGASMNPARSIGAALVFAKFHHLWVYTVAPILGTVTACMIYSLLRPPMNEKMGQGQS</sequence>
<organism evidence="8 9">
    <name type="scientific">Nyssa sinensis</name>
    <dbReference type="NCBI Taxonomy" id="561372"/>
    <lineage>
        <taxon>Eukaryota</taxon>
        <taxon>Viridiplantae</taxon>
        <taxon>Streptophyta</taxon>
        <taxon>Embryophyta</taxon>
        <taxon>Tracheophyta</taxon>
        <taxon>Spermatophyta</taxon>
        <taxon>Magnoliopsida</taxon>
        <taxon>eudicotyledons</taxon>
        <taxon>Gunneridae</taxon>
        <taxon>Pentapetalae</taxon>
        <taxon>asterids</taxon>
        <taxon>Cornales</taxon>
        <taxon>Nyssaceae</taxon>
        <taxon>Nyssa</taxon>
    </lineage>
</organism>
<evidence type="ECO:0000313" key="9">
    <source>
        <dbReference type="Proteomes" id="UP000325577"/>
    </source>
</evidence>
<comment type="subcellular location">
    <subcellularLocation>
        <location evidence="1">Membrane</location>
        <topology evidence="1">Multi-pass membrane protein</topology>
    </subcellularLocation>
</comment>
<gene>
    <name evidence="8" type="ORF">F0562_003268</name>
</gene>
<name>A0A5J5BVH6_9ASTE</name>
<dbReference type="OrthoDB" id="3222at2759"/>
<protein>
    <recommendedName>
        <fullName evidence="10">Aquaporin</fullName>
    </recommendedName>
</protein>
<feature type="transmembrane region" description="Helical" evidence="7">
    <location>
        <begin position="76"/>
        <end position="96"/>
    </location>
</feature>
<dbReference type="PRINTS" id="PR00783">
    <property type="entry name" value="MINTRINSICP"/>
</dbReference>